<feature type="chain" id="PRO_5035610307" evidence="1">
    <location>
        <begin position="35"/>
        <end position="113"/>
    </location>
</feature>
<name>A0A816UD38_9BILA</name>
<comment type="caution">
    <text evidence="3">The sequence shown here is derived from an EMBL/GenBank/DDBJ whole genome shotgun (WGS) entry which is preliminary data.</text>
</comment>
<dbReference type="AlphaFoldDB" id="A0A816UD38"/>
<dbReference type="Proteomes" id="UP000663824">
    <property type="component" value="Unassembled WGS sequence"/>
</dbReference>
<dbReference type="Proteomes" id="UP000663887">
    <property type="component" value="Unassembled WGS sequence"/>
</dbReference>
<organism evidence="3 4">
    <name type="scientific">Rotaria magnacalcarata</name>
    <dbReference type="NCBI Taxonomy" id="392030"/>
    <lineage>
        <taxon>Eukaryota</taxon>
        <taxon>Metazoa</taxon>
        <taxon>Spiralia</taxon>
        <taxon>Gnathifera</taxon>
        <taxon>Rotifera</taxon>
        <taxon>Eurotatoria</taxon>
        <taxon>Bdelloidea</taxon>
        <taxon>Philodinida</taxon>
        <taxon>Philodinidae</taxon>
        <taxon>Rotaria</taxon>
    </lineage>
</organism>
<sequence>MNSSSFIMDRVRFSIGLLLLTSLLFCQFPQPVQSISLSQLCGRFGHSCFGANWGKRTLPDELPQEYSLWNSNLNDGEAAESATMDRNPTNDYILEQIRLELFRHRLRQLLHLE</sequence>
<evidence type="ECO:0000256" key="1">
    <source>
        <dbReference type="SAM" id="SignalP"/>
    </source>
</evidence>
<accession>A0A816UD38</accession>
<dbReference type="EMBL" id="CAJNRG010009317">
    <property type="protein sequence ID" value="CAF2112175.1"/>
    <property type="molecule type" value="Genomic_DNA"/>
</dbReference>
<evidence type="ECO:0000313" key="2">
    <source>
        <dbReference type="EMBL" id="CAF2050142.1"/>
    </source>
</evidence>
<proteinExistence type="predicted"/>
<dbReference type="EMBL" id="CAJNRE010005847">
    <property type="protein sequence ID" value="CAF2050142.1"/>
    <property type="molecule type" value="Genomic_DNA"/>
</dbReference>
<gene>
    <name evidence="2" type="ORF">MBJ925_LOCUS12853</name>
    <name evidence="3" type="ORF">XDN619_LOCUS20953</name>
</gene>
<feature type="signal peptide" evidence="1">
    <location>
        <begin position="1"/>
        <end position="34"/>
    </location>
</feature>
<evidence type="ECO:0000313" key="4">
    <source>
        <dbReference type="Proteomes" id="UP000663887"/>
    </source>
</evidence>
<reference evidence="3" key="1">
    <citation type="submission" date="2021-02" db="EMBL/GenBank/DDBJ databases">
        <authorList>
            <person name="Nowell W R."/>
        </authorList>
    </citation>
    <scope>NUCLEOTIDE SEQUENCE</scope>
</reference>
<keyword evidence="1" id="KW-0732">Signal</keyword>
<evidence type="ECO:0000313" key="3">
    <source>
        <dbReference type="EMBL" id="CAF2112175.1"/>
    </source>
</evidence>
<protein>
    <submittedName>
        <fullName evidence="3">Uncharacterized protein</fullName>
    </submittedName>
</protein>